<evidence type="ECO:0000259" key="3">
    <source>
        <dbReference type="Pfam" id="PF18962"/>
    </source>
</evidence>
<gene>
    <name evidence="4" type="ORF">MKO06_02400</name>
</gene>
<name>A0A9X2I755_9FLAO</name>
<accession>A0A9X2I755</accession>
<dbReference type="RefSeq" id="WP_241550745.1">
    <property type="nucleotide sequence ID" value="NZ_JANCNS010000001.1"/>
</dbReference>
<dbReference type="NCBIfam" id="TIGR04183">
    <property type="entry name" value="Por_Secre_tail"/>
    <property type="match status" value="1"/>
</dbReference>
<dbReference type="Pfam" id="PF18962">
    <property type="entry name" value="Por_Secre_tail"/>
    <property type="match status" value="1"/>
</dbReference>
<dbReference type="InterPro" id="IPR026444">
    <property type="entry name" value="Secre_tail"/>
</dbReference>
<sequence>MKHKYLLFFLLIGFLMIASPATAQESARAQQQRTETPIEGLSIYPNPVTGGKVYISSTKNQDKIIEVYNVLGKAVHKTRIRGKEMDVSNLTPGIYILKIQEGTAKSTRKLVVK</sequence>
<keyword evidence="1 2" id="KW-0732">Signal</keyword>
<reference evidence="4" key="1">
    <citation type="submission" date="2022-07" db="EMBL/GenBank/DDBJ databases">
        <title>Gramela sediminis sp. nov., isolated from deep-sea sediment of the Indian Ocean.</title>
        <authorList>
            <person name="Shi H."/>
        </authorList>
    </citation>
    <scope>NUCLEOTIDE SEQUENCE</scope>
    <source>
        <strain evidence="4">GC03-9</strain>
    </source>
</reference>
<evidence type="ECO:0000256" key="1">
    <source>
        <dbReference type="ARBA" id="ARBA00022729"/>
    </source>
</evidence>
<dbReference type="EMBL" id="JANCNS010000001">
    <property type="protein sequence ID" value="MCP9198741.1"/>
    <property type="molecule type" value="Genomic_DNA"/>
</dbReference>
<evidence type="ECO:0000313" key="4">
    <source>
        <dbReference type="EMBL" id="MCP9198741.1"/>
    </source>
</evidence>
<feature type="chain" id="PRO_5040847373" evidence="2">
    <location>
        <begin position="24"/>
        <end position="113"/>
    </location>
</feature>
<dbReference type="AlphaFoldDB" id="A0A9X2I755"/>
<evidence type="ECO:0000313" key="5">
    <source>
        <dbReference type="Proteomes" id="UP001155280"/>
    </source>
</evidence>
<keyword evidence="5" id="KW-1185">Reference proteome</keyword>
<proteinExistence type="predicted"/>
<protein>
    <submittedName>
        <fullName evidence="4">T9SS type A sorting domain-containing protein</fullName>
    </submittedName>
</protein>
<dbReference type="Proteomes" id="UP001155280">
    <property type="component" value="Unassembled WGS sequence"/>
</dbReference>
<organism evidence="4 5">
    <name type="scientific">Christiangramia oceanisediminis</name>
    <dbReference type="NCBI Taxonomy" id="2920386"/>
    <lineage>
        <taxon>Bacteria</taxon>
        <taxon>Pseudomonadati</taxon>
        <taxon>Bacteroidota</taxon>
        <taxon>Flavobacteriia</taxon>
        <taxon>Flavobacteriales</taxon>
        <taxon>Flavobacteriaceae</taxon>
        <taxon>Christiangramia</taxon>
    </lineage>
</organism>
<evidence type="ECO:0000256" key="2">
    <source>
        <dbReference type="SAM" id="SignalP"/>
    </source>
</evidence>
<comment type="caution">
    <text evidence="4">The sequence shown here is derived from an EMBL/GenBank/DDBJ whole genome shotgun (WGS) entry which is preliminary data.</text>
</comment>
<feature type="signal peptide" evidence="2">
    <location>
        <begin position="1"/>
        <end position="23"/>
    </location>
</feature>
<feature type="domain" description="Secretion system C-terminal sorting" evidence="3">
    <location>
        <begin position="43"/>
        <end position="112"/>
    </location>
</feature>